<dbReference type="Proteomes" id="UP000198304">
    <property type="component" value="Unassembled WGS sequence"/>
</dbReference>
<keyword evidence="2" id="KW-0808">Transferase</keyword>
<dbReference type="SUPFAM" id="SSF81301">
    <property type="entry name" value="Nucleotidyltransferase"/>
    <property type="match status" value="1"/>
</dbReference>
<gene>
    <name evidence="2" type="ORF">SAMN05446037_101046</name>
</gene>
<evidence type="ECO:0000313" key="2">
    <source>
        <dbReference type="EMBL" id="SNS44257.1"/>
    </source>
</evidence>
<dbReference type="GO" id="GO:0016740">
    <property type="term" value="F:transferase activity"/>
    <property type="evidence" value="ECO:0007669"/>
    <property type="project" value="UniProtKB-KW"/>
</dbReference>
<keyword evidence="3" id="KW-1185">Reference proteome</keyword>
<evidence type="ECO:0000313" key="3">
    <source>
        <dbReference type="Proteomes" id="UP000198304"/>
    </source>
</evidence>
<dbReference type="InterPro" id="IPR041633">
    <property type="entry name" value="Polbeta"/>
</dbReference>
<accession>A0A239EI08</accession>
<dbReference type="RefSeq" id="WP_089283087.1">
    <property type="nucleotide sequence ID" value="NZ_FZOJ01000010.1"/>
</dbReference>
<sequence>MLNQDKHIYEVENIKKQIIRRYKPHKIILFGSLAKGVIKKNSDIDICIVKDTEDKRSLISDIYINIDSTCPFDVIVYTLKEWEDNIKDNTSFAYNIFEEGKLLYGRYC</sequence>
<dbReference type="InterPro" id="IPR043519">
    <property type="entry name" value="NT_sf"/>
</dbReference>
<dbReference type="PANTHER" id="PTHR33933">
    <property type="entry name" value="NUCLEOTIDYLTRANSFERASE"/>
    <property type="match status" value="1"/>
</dbReference>
<dbReference type="EMBL" id="FZOJ01000010">
    <property type="protein sequence ID" value="SNS44257.1"/>
    <property type="molecule type" value="Genomic_DNA"/>
</dbReference>
<dbReference type="Pfam" id="PF18765">
    <property type="entry name" value="Polbeta"/>
    <property type="match status" value="1"/>
</dbReference>
<protein>
    <submittedName>
        <fullName evidence="2">Nucleotidyltransferase domain-containing protein</fullName>
    </submittedName>
</protein>
<dbReference type="Gene3D" id="3.30.460.10">
    <property type="entry name" value="Beta Polymerase, domain 2"/>
    <property type="match status" value="1"/>
</dbReference>
<proteinExistence type="predicted"/>
<evidence type="ECO:0000259" key="1">
    <source>
        <dbReference type="Pfam" id="PF18765"/>
    </source>
</evidence>
<feature type="domain" description="Polymerase beta nucleotidyltransferase" evidence="1">
    <location>
        <begin position="12"/>
        <end position="106"/>
    </location>
</feature>
<dbReference type="PANTHER" id="PTHR33933:SF1">
    <property type="entry name" value="PROTEIN ADENYLYLTRANSFERASE MNTA-RELATED"/>
    <property type="match status" value="1"/>
</dbReference>
<dbReference type="OrthoDB" id="1682923at2"/>
<dbReference type="AlphaFoldDB" id="A0A239EI08"/>
<name>A0A239EI08_9FIRM</name>
<dbReference type="InterPro" id="IPR052548">
    <property type="entry name" value="Type_VII_TA_antitoxin"/>
</dbReference>
<reference evidence="2 3" key="1">
    <citation type="submission" date="2017-06" db="EMBL/GenBank/DDBJ databases">
        <authorList>
            <person name="Kim H.J."/>
            <person name="Triplett B.A."/>
        </authorList>
    </citation>
    <scope>NUCLEOTIDE SEQUENCE [LARGE SCALE GENOMIC DNA]</scope>
    <source>
        <strain evidence="2 3">SCA</strain>
    </source>
</reference>
<dbReference type="CDD" id="cd05403">
    <property type="entry name" value="NT_KNTase_like"/>
    <property type="match status" value="1"/>
</dbReference>
<organism evidence="2 3">
    <name type="scientific">Anaerovirgula multivorans</name>
    <dbReference type="NCBI Taxonomy" id="312168"/>
    <lineage>
        <taxon>Bacteria</taxon>
        <taxon>Bacillati</taxon>
        <taxon>Bacillota</taxon>
        <taxon>Clostridia</taxon>
        <taxon>Peptostreptococcales</taxon>
        <taxon>Natronincolaceae</taxon>
        <taxon>Anaerovirgula</taxon>
    </lineage>
</organism>